<comment type="caution">
    <text evidence="1">The sequence shown here is derived from an EMBL/GenBank/DDBJ whole genome shotgun (WGS) entry which is preliminary data.</text>
</comment>
<sequence>MAAHISVSNEHVSRPAALAFQCCRCNQRVICCPGCGEANFILVDGVSSPTGFTTNAARGRGSTGVIINGRGGATWTRRPSAKGNGASTPALPHTVPTAFELFCRDAEVQREVGMDDNRIVEVVGGELEDESLYDRRRLHAECWLAADAETRKRYELAASALAAAITSKVHRVAGGDTPRNVKNGKRRSAALESPVVATLLPCCGDVTDASSSVTTANVSNDDGKMLGAYRGPMTAFRLFCKREQRNYKNKGALMKAWRSMSLADKKPYDDEAAAIRVATRGKRSTRVCKN</sequence>
<dbReference type="VEuPathDB" id="TriTrypDB:ECC02_002087"/>
<gene>
    <name evidence="1" type="ORF">C4B63_43g166</name>
</gene>
<protein>
    <submittedName>
        <fullName evidence="1">Uncharacterized protein</fullName>
    </submittedName>
</protein>
<dbReference type="VEuPathDB" id="TriTrypDB:TcG_04895"/>
<evidence type="ECO:0000313" key="2">
    <source>
        <dbReference type="Proteomes" id="UP000246121"/>
    </source>
</evidence>
<dbReference type="OrthoDB" id="6247875at2759"/>
<dbReference type="VEuPathDB" id="TriTrypDB:TcCLB.511137.10"/>
<dbReference type="EMBL" id="PRFA01000043">
    <property type="protein sequence ID" value="PWU91447.1"/>
    <property type="molecule type" value="Genomic_DNA"/>
</dbReference>
<reference evidence="1 2" key="1">
    <citation type="journal article" date="2018" name="Microb. Genom.">
        <title>Expanding an expanded genome: long-read sequencing of Trypanosoma cruzi.</title>
        <authorList>
            <person name="Berna L."/>
            <person name="Rodriguez M."/>
            <person name="Chiribao M.L."/>
            <person name="Parodi-Talice A."/>
            <person name="Pita S."/>
            <person name="Rijo G."/>
            <person name="Alvarez-Valin F."/>
            <person name="Robello C."/>
        </authorList>
    </citation>
    <scope>NUCLEOTIDE SEQUENCE [LARGE SCALE GENOMIC DNA]</scope>
    <source>
        <strain evidence="1 2">Dm28c</strain>
    </source>
</reference>
<evidence type="ECO:0000313" key="1">
    <source>
        <dbReference type="EMBL" id="PWU91447.1"/>
    </source>
</evidence>
<dbReference type="VEuPathDB" id="TriTrypDB:C3747_80g47"/>
<dbReference type="InterPro" id="IPR036910">
    <property type="entry name" value="HMG_box_dom_sf"/>
</dbReference>
<accession>A0A2V2V4E7</accession>
<dbReference type="VEuPathDB" id="TriTrypDB:BCY84_11551"/>
<dbReference type="VEuPathDB" id="TriTrypDB:TCDM_04197"/>
<dbReference type="VEuPathDB" id="TriTrypDB:TcYC6_0021800"/>
<dbReference type="VEuPathDB" id="TriTrypDB:Tc_MARK_5175"/>
<dbReference type="VEuPathDB" id="TriTrypDB:C4B63_43g166"/>
<organism evidence="1 2">
    <name type="scientific">Trypanosoma cruzi</name>
    <dbReference type="NCBI Taxonomy" id="5693"/>
    <lineage>
        <taxon>Eukaryota</taxon>
        <taxon>Discoba</taxon>
        <taxon>Euglenozoa</taxon>
        <taxon>Kinetoplastea</taxon>
        <taxon>Metakinetoplastina</taxon>
        <taxon>Trypanosomatida</taxon>
        <taxon>Trypanosomatidae</taxon>
        <taxon>Trypanosoma</taxon>
        <taxon>Schizotrypanum</taxon>
    </lineage>
</organism>
<dbReference type="SUPFAM" id="SSF47095">
    <property type="entry name" value="HMG-box"/>
    <property type="match status" value="1"/>
</dbReference>
<dbReference type="AlphaFoldDB" id="A0A2V2V4E7"/>
<dbReference type="VEuPathDB" id="TriTrypDB:TCSYLVIO_009347"/>
<proteinExistence type="predicted"/>
<dbReference type="VEuPathDB" id="TriTrypDB:TcCLB.507073.20"/>
<dbReference type="Proteomes" id="UP000246121">
    <property type="component" value="Unassembled WGS sequence"/>
</dbReference>
<name>A0A2V2V4E7_TRYCR</name>
<dbReference type="VEuPathDB" id="TriTrypDB:TcBrA4_0045450"/>
<dbReference type="VEuPathDB" id="TriTrypDB:TcCL_ESM08013"/>